<dbReference type="PATRIC" id="fig|1227485.3.peg.2118"/>
<feature type="domain" description="DmsR-like N-terminal" evidence="5">
    <location>
        <begin position="84"/>
        <end position="214"/>
    </location>
</feature>
<proteinExistence type="predicted"/>
<dbReference type="AlphaFoldDB" id="M0DNU4"/>
<dbReference type="PANTHER" id="PTHR34236:SF1">
    <property type="entry name" value="DIMETHYL SULFOXIDE REDUCTASE TRANSCRIPTIONAL ACTIVATOR"/>
    <property type="match status" value="1"/>
</dbReference>
<dbReference type="InterPro" id="IPR007050">
    <property type="entry name" value="HTH_bacterioopsin"/>
</dbReference>
<feature type="domain" description="HTH bat-type" evidence="4">
    <location>
        <begin position="231"/>
        <end position="283"/>
    </location>
</feature>
<evidence type="ECO:0000256" key="1">
    <source>
        <dbReference type="ARBA" id="ARBA00023015"/>
    </source>
</evidence>
<organism evidence="6 7">
    <name type="scientific">Halorubrum tebenquichense DSM 14210</name>
    <dbReference type="NCBI Taxonomy" id="1227485"/>
    <lineage>
        <taxon>Archaea</taxon>
        <taxon>Methanobacteriati</taxon>
        <taxon>Methanobacteriota</taxon>
        <taxon>Stenosarchaea group</taxon>
        <taxon>Halobacteria</taxon>
        <taxon>Halobacteriales</taxon>
        <taxon>Haloferacaceae</taxon>
        <taxon>Halorubrum</taxon>
    </lineage>
</organism>
<dbReference type="Pfam" id="PF04967">
    <property type="entry name" value="HTH_10"/>
    <property type="match status" value="1"/>
</dbReference>
<keyword evidence="7" id="KW-1185">Reference proteome</keyword>
<evidence type="ECO:0000259" key="5">
    <source>
        <dbReference type="Pfam" id="PF24277"/>
    </source>
</evidence>
<dbReference type="RefSeq" id="WP_006629825.1">
    <property type="nucleotide sequence ID" value="NZ_AOJD01000054.1"/>
</dbReference>
<evidence type="ECO:0000313" key="7">
    <source>
        <dbReference type="Proteomes" id="UP000011523"/>
    </source>
</evidence>
<dbReference type="OrthoDB" id="168808at2157"/>
<evidence type="ECO:0000259" key="4">
    <source>
        <dbReference type="Pfam" id="PF04967"/>
    </source>
</evidence>
<dbReference type="InterPro" id="IPR036388">
    <property type="entry name" value="WH-like_DNA-bd_sf"/>
</dbReference>
<dbReference type="PANTHER" id="PTHR34236">
    <property type="entry name" value="DIMETHYL SULFOXIDE REDUCTASE TRANSCRIPTIONAL ACTIVATOR"/>
    <property type="match status" value="1"/>
</dbReference>
<feature type="region of interest" description="Disordered" evidence="3">
    <location>
        <begin position="1"/>
        <end position="79"/>
    </location>
</feature>
<dbReference type="InterPro" id="IPR056433">
    <property type="entry name" value="DmsR-like_N"/>
</dbReference>
<feature type="compositionally biased region" description="Low complexity" evidence="3">
    <location>
        <begin position="13"/>
        <end position="56"/>
    </location>
</feature>
<sequence>MGRRSQSSDSTPASAVDSGANGSAGSDSVAGSSAPDAGSPDAGSTNSESADAGSADADGDSHADAGPVRGASDASSTAAACGDAGVRVEVVVRDPTPAPVAEALPPGAVAEDVDRVRVDGAVVSQFRADRRVDAELVFDGGDELVYRCRSGAAGPFPADAVEALGYPVSSVTVRTAPDRVRLGLSLPAADPLGEVIDALEATGGSVRLERLTSSGGADTRSDPVVVDRGRLTERQREVIRTAQRLGYFEHPRGASATEVADAIGIARATFSEHLAAAQRRVFEDLVGG</sequence>
<keyword evidence="1" id="KW-0805">Transcription regulation</keyword>
<dbReference type="Proteomes" id="UP000011523">
    <property type="component" value="Unassembled WGS sequence"/>
</dbReference>
<gene>
    <name evidence="6" type="ORF">C472_10839</name>
</gene>
<dbReference type="Pfam" id="PF24277">
    <property type="entry name" value="DmsR_N"/>
    <property type="match status" value="1"/>
</dbReference>
<dbReference type="Gene3D" id="1.10.10.10">
    <property type="entry name" value="Winged helix-like DNA-binding domain superfamily/Winged helix DNA-binding domain"/>
    <property type="match status" value="1"/>
</dbReference>
<dbReference type="EMBL" id="AOJD01000054">
    <property type="protein sequence ID" value="ELZ36483.1"/>
    <property type="molecule type" value="Genomic_DNA"/>
</dbReference>
<evidence type="ECO:0000313" key="6">
    <source>
        <dbReference type="EMBL" id="ELZ36483.1"/>
    </source>
</evidence>
<evidence type="ECO:0000256" key="3">
    <source>
        <dbReference type="SAM" id="MobiDB-lite"/>
    </source>
</evidence>
<protein>
    <submittedName>
        <fullName evidence="6">DNA binding protein</fullName>
    </submittedName>
</protein>
<evidence type="ECO:0000256" key="2">
    <source>
        <dbReference type="ARBA" id="ARBA00023163"/>
    </source>
</evidence>
<keyword evidence="2" id="KW-0804">Transcription</keyword>
<reference evidence="6 7" key="1">
    <citation type="journal article" date="2014" name="PLoS Genet.">
        <title>Phylogenetically driven sequencing of extremely halophilic archaea reveals strategies for static and dynamic osmo-response.</title>
        <authorList>
            <person name="Becker E.A."/>
            <person name="Seitzer P.M."/>
            <person name="Tritt A."/>
            <person name="Larsen D."/>
            <person name="Krusor M."/>
            <person name="Yao A.I."/>
            <person name="Wu D."/>
            <person name="Madern D."/>
            <person name="Eisen J.A."/>
            <person name="Darling A.E."/>
            <person name="Facciotti M.T."/>
        </authorList>
    </citation>
    <scope>NUCLEOTIDE SEQUENCE [LARGE SCALE GENOMIC DNA]</scope>
    <source>
        <strain evidence="6 7">DSM 14210</strain>
    </source>
</reference>
<feature type="compositionally biased region" description="Polar residues" evidence="3">
    <location>
        <begin position="1"/>
        <end position="12"/>
    </location>
</feature>
<accession>M0DNU4</accession>
<name>M0DNU4_9EURY</name>
<comment type="caution">
    <text evidence="6">The sequence shown here is derived from an EMBL/GenBank/DDBJ whole genome shotgun (WGS) entry which is preliminary data.</text>
</comment>